<dbReference type="NCBIfam" id="TIGR04057">
    <property type="entry name" value="SusC_RagA_signa"/>
    <property type="match status" value="1"/>
</dbReference>
<evidence type="ECO:0000256" key="3">
    <source>
        <dbReference type="ARBA" id="ARBA00022452"/>
    </source>
</evidence>
<evidence type="ECO:0000259" key="11">
    <source>
        <dbReference type="Pfam" id="PF00593"/>
    </source>
</evidence>
<keyword evidence="5 9" id="KW-0798">TonB box</keyword>
<evidence type="ECO:0000256" key="8">
    <source>
        <dbReference type="PROSITE-ProRule" id="PRU01360"/>
    </source>
</evidence>
<dbReference type="InterPro" id="IPR039426">
    <property type="entry name" value="TonB-dep_rcpt-like"/>
</dbReference>
<comment type="caution">
    <text evidence="13">The sequence shown here is derived from an EMBL/GenBank/DDBJ whole genome shotgun (WGS) entry which is preliminary data.</text>
</comment>
<keyword evidence="3 8" id="KW-1134">Transmembrane beta strand</keyword>
<dbReference type="AlphaFoldDB" id="A0A4R7CWD9"/>
<evidence type="ECO:0000256" key="9">
    <source>
        <dbReference type="RuleBase" id="RU003357"/>
    </source>
</evidence>
<dbReference type="InterPro" id="IPR012910">
    <property type="entry name" value="Plug_dom"/>
</dbReference>
<dbReference type="RefSeq" id="WP_133640827.1">
    <property type="nucleotide sequence ID" value="NZ_SNZV01000006.1"/>
</dbReference>
<accession>A0A4R7CWD9</accession>
<dbReference type="PROSITE" id="PS52016">
    <property type="entry name" value="TONB_DEPENDENT_REC_3"/>
    <property type="match status" value="1"/>
</dbReference>
<feature type="region of interest" description="Disordered" evidence="10">
    <location>
        <begin position="128"/>
        <end position="149"/>
    </location>
</feature>
<evidence type="ECO:0000256" key="4">
    <source>
        <dbReference type="ARBA" id="ARBA00022692"/>
    </source>
</evidence>
<dbReference type="Pfam" id="PF00593">
    <property type="entry name" value="TonB_dep_Rec_b-barrel"/>
    <property type="match status" value="1"/>
</dbReference>
<evidence type="ECO:0000256" key="7">
    <source>
        <dbReference type="ARBA" id="ARBA00023237"/>
    </source>
</evidence>
<evidence type="ECO:0000313" key="14">
    <source>
        <dbReference type="Proteomes" id="UP000294752"/>
    </source>
</evidence>
<dbReference type="GO" id="GO:0009279">
    <property type="term" value="C:cell outer membrane"/>
    <property type="evidence" value="ECO:0007669"/>
    <property type="project" value="UniProtKB-SubCell"/>
</dbReference>
<organism evidence="13 14">
    <name type="scientific">Sphingobacterium paludis</name>
    <dbReference type="NCBI Taxonomy" id="1476465"/>
    <lineage>
        <taxon>Bacteria</taxon>
        <taxon>Pseudomonadati</taxon>
        <taxon>Bacteroidota</taxon>
        <taxon>Sphingobacteriia</taxon>
        <taxon>Sphingobacteriales</taxon>
        <taxon>Sphingobacteriaceae</taxon>
        <taxon>Sphingobacterium</taxon>
    </lineage>
</organism>
<dbReference type="Pfam" id="PF13715">
    <property type="entry name" value="CarbopepD_reg_2"/>
    <property type="match status" value="1"/>
</dbReference>
<reference evidence="13 14" key="1">
    <citation type="submission" date="2019-03" db="EMBL/GenBank/DDBJ databases">
        <title>Genomic Encyclopedia of Type Strains, Phase III (KMG-III): the genomes of soil and plant-associated and newly described type strains.</title>
        <authorList>
            <person name="Whitman W."/>
        </authorList>
    </citation>
    <scope>NUCLEOTIDE SEQUENCE [LARGE SCALE GENOMIC DNA]</scope>
    <source>
        <strain evidence="13 14">CGMCC 1.12801</strain>
    </source>
</reference>
<dbReference type="InterPro" id="IPR008969">
    <property type="entry name" value="CarboxyPept-like_regulatory"/>
</dbReference>
<dbReference type="InterPro" id="IPR036942">
    <property type="entry name" value="Beta-barrel_TonB_sf"/>
</dbReference>
<dbReference type="EMBL" id="SNZV01000006">
    <property type="protein sequence ID" value="TDS12177.1"/>
    <property type="molecule type" value="Genomic_DNA"/>
</dbReference>
<proteinExistence type="inferred from homology"/>
<evidence type="ECO:0000256" key="6">
    <source>
        <dbReference type="ARBA" id="ARBA00023136"/>
    </source>
</evidence>
<dbReference type="InterPro" id="IPR000531">
    <property type="entry name" value="Beta-barrel_TonB"/>
</dbReference>
<dbReference type="Gene3D" id="2.60.40.1120">
    <property type="entry name" value="Carboxypeptidase-like, regulatory domain"/>
    <property type="match status" value="1"/>
</dbReference>
<dbReference type="OrthoDB" id="604358at2"/>
<sequence>MNSKSHTYRIGDFQAGDATVGIHVFNRFLPFSKAAVLLVVVFSQWINCAFAQKITVSFDNAPLKAVIAELGDKSGYTFLYDQQYLKTANPVTLAVKDQPILTILEQVFANQPFVFQVLDKMITIKAKSPGRQQNPAEAPQRKSVSGKVTDSIGEPLASVTVRVEGKNKGTVTDRGGRFALDDVEDGSILIISIIGSVSRKVAISRQEMHIVLQRDFSTLDEVVVVGFGTQKKVNLTGAVSSVSSDVLENRPVTNISQALQGVVPNLNVTVGSGQPNAFANYNIRGATSMSLHNDNNNPRWLVDNGSPLILVDNIEMENFNFSALNPNDIDNISVIKDASASAIYGARAAYGVILVTTKKGKAGQSTVAYAGDIQWNRPSSRPNFMDAYTAEYAHIMSRVYTGGTMTTEDEQRLEGIRRFQANPIPENAWMYVPGTNEQSITWVGDYNPYDLIVKDWAPIQKHNVSLSGGTEALRYYGSFGYQDQDGFYNYRNDNMKRYNGMLNVDAKVNTWFNIAFKLNYNATNYHEPLPYAWKGSVWPVLLYQRLWNVNQPVWTGPTDPIPNAPTNSIVSAYANSGRYADTKRSVAIFTASPEFIITKDIKLKADISYRPSTYDYKNVEPEYRYIFESWQAETIGTFTNTGSIWDTKESVRLLTNNIYLDFNKRIDRHQIAGIVGFNQEVWNLEQLQAYNQGIISLGAPTLGNTYGDNRSIDERDEHWAVRGGFLRLNYNYADKYIVEMNGRYDGSSRFPSANRFKFFPSFSGGWRISEEPFFKGNIRNWIDNLKIRASYGAIGNQNVANYGFYPTMVAERANYLIDGARPYKISPPGLVNPNFTWETATTINGGLDLTLLKGRVDLSLDVYQRKTTDIIMAGATYPAVLGADPPTQNSGALQTNGWELSLGYKDRTQTGFNYDFRFVLSDYTSKVLEFRGNDNNSLSSLYSGMQVGEIWGYETDRILQAEDIQNNLITRYTGENNINLHRPHEYSGAYFPGDIMYKDRNGDGRVDRGSNTLDDHGDLMVIGNSTPRLSFGLTSNFSYKGFDLSLFFQGIGKRDVWIGDMTWRGDIDGSGNWDVYNQSWTPERTNAKYPMYNGRRSQNWLPQTAYLFDGRYLRLKQAILGYTVPFDKTSAIGIQRLRFTVSGFNIFEITKLPRVYDPDLLDANYPQMRSLALGVQVRF</sequence>
<evidence type="ECO:0000313" key="13">
    <source>
        <dbReference type="EMBL" id="TDS12177.1"/>
    </source>
</evidence>
<dbReference type="Pfam" id="PF07715">
    <property type="entry name" value="Plug"/>
    <property type="match status" value="1"/>
</dbReference>
<keyword evidence="14" id="KW-1185">Reference proteome</keyword>
<dbReference type="SUPFAM" id="SSF49464">
    <property type="entry name" value="Carboxypeptidase regulatory domain-like"/>
    <property type="match status" value="1"/>
</dbReference>
<evidence type="ECO:0000256" key="2">
    <source>
        <dbReference type="ARBA" id="ARBA00022448"/>
    </source>
</evidence>
<dbReference type="InterPro" id="IPR023996">
    <property type="entry name" value="TonB-dep_OMP_SusC/RagA"/>
</dbReference>
<protein>
    <submittedName>
        <fullName evidence="13">TonB-linked SusC/RagA family outer membrane protein</fullName>
    </submittedName>
</protein>
<dbReference type="SUPFAM" id="SSF56935">
    <property type="entry name" value="Porins"/>
    <property type="match status" value="1"/>
</dbReference>
<feature type="domain" description="TonB-dependent receptor-like beta-barrel" evidence="11">
    <location>
        <begin position="556"/>
        <end position="1059"/>
    </location>
</feature>
<dbReference type="Proteomes" id="UP000294752">
    <property type="component" value="Unassembled WGS sequence"/>
</dbReference>
<evidence type="ECO:0000256" key="5">
    <source>
        <dbReference type="ARBA" id="ARBA00023077"/>
    </source>
</evidence>
<comment type="subcellular location">
    <subcellularLocation>
        <location evidence="1 8">Cell outer membrane</location>
        <topology evidence="1 8">Multi-pass membrane protein</topology>
    </subcellularLocation>
</comment>
<name>A0A4R7CWD9_9SPHI</name>
<gene>
    <name evidence="13" type="ORF">B0I21_10632</name>
</gene>
<keyword evidence="7 8" id="KW-0998">Cell outer membrane</keyword>
<dbReference type="InterPro" id="IPR037066">
    <property type="entry name" value="Plug_dom_sf"/>
</dbReference>
<dbReference type="Gene3D" id="2.40.170.20">
    <property type="entry name" value="TonB-dependent receptor, beta-barrel domain"/>
    <property type="match status" value="1"/>
</dbReference>
<keyword evidence="6 8" id="KW-0472">Membrane</keyword>
<feature type="domain" description="TonB-dependent receptor plug" evidence="12">
    <location>
        <begin position="232"/>
        <end position="352"/>
    </location>
</feature>
<evidence type="ECO:0000256" key="10">
    <source>
        <dbReference type="SAM" id="MobiDB-lite"/>
    </source>
</evidence>
<dbReference type="InterPro" id="IPR023997">
    <property type="entry name" value="TonB-dep_OMP_SusC/RagA_CS"/>
</dbReference>
<dbReference type="NCBIfam" id="TIGR04056">
    <property type="entry name" value="OMP_RagA_SusC"/>
    <property type="match status" value="1"/>
</dbReference>
<comment type="similarity">
    <text evidence="8 9">Belongs to the TonB-dependent receptor family.</text>
</comment>
<evidence type="ECO:0000259" key="12">
    <source>
        <dbReference type="Pfam" id="PF07715"/>
    </source>
</evidence>
<keyword evidence="2 8" id="KW-0813">Transport</keyword>
<dbReference type="Gene3D" id="2.170.130.10">
    <property type="entry name" value="TonB-dependent receptor, plug domain"/>
    <property type="match status" value="1"/>
</dbReference>
<evidence type="ECO:0000256" key="1">
    <source>
        <dbReference type="ARBA" id="ARBA00004571"/>
    </source>
</evidence>
<keyword evidence="4 8" id="KW-0812">Transmembrane</keyword>